<protein>
    <submittedName>
        <fullName evidence="2">Endonuclease IV</fullName>
    </submittedName>
</protein>
<name>A0A0U3CIR9_9EURY</name>
<dbReference type="SMART" id="SM00518">
    <property type="entry name" value="AP2Ec"/>
    <property type="match status" value="1"/>
</dbReference>
<dbReference type="GO" id="GO:0008270">
    <property type="term" value="F:zinc ion binding"/>
    <property type="evidence" value="ECO:0007669"/>
    <property type="project" value="InterPro"/>
</dbReference>
<evidence type="ECO:0000259" key="1">
    <source>
        <dbReference type="Pfam" id="PF01261"/>
    </source>
</evidence>
<dbReference type="InterPro" id="IPR036237">
    <property type="entry name" value="Xyl_isomerase-like_sf"/>
</dbReference>
<dbReference type="GO" id="GO:0006284">
    <property type="term" value="P:base-excision repair"/>
    <property type="evidence" value="ECO:0007669"/>
    <property type="project" value="TreeGrafter"/>
</dbReference>
<reference evidence="2 3" key="1">
    <citation type="submission" date="2015-04" db="EMBL/GenBank/DDBJ databases">
        <title>The complete genome sequence of the rumen methanogen Methanobrevibacter millerae SM9.</title>
        <authorList>
            <person name="Leahy S.C."/>
            <person name="Kelly W.J."/>
            <person name="Pacheco D.M."/>
            <person name="Li D."/>
            <person name="Altermann E."/>
            <person name="Attwood G.T."/>
        </authorList>
    </citation>
    <scope>NUCLEOTIDE SEQUENCE [LARGE SCALE GENOMIC DNA]</scope>
    <source>
        <strain evidence="2 3">SM9</strain>
    </source>
</reference>
<keyword evidence="2" id="KW-0378">Hydrolase</keyword>
<dbReference type="GO" id="GO:0003906">
    <property type="term" value="F:DNA-(apurinic or apyrimidinic site) endonuclease activity"/>
    <property type="evidence" value="ECO:0007669"/>
    <property type="project" value="TreeGrafter"/>
</dbReference>
<dbReference type="AlphaFoldDB" id="A0A0U3CIR9"/>
<evidence type="ECO:0000313" key="3">
    <source>
        <dbReference type="Proteomes" id="UP000067738"/>
    </source>
</evidence>
<accession>A0A0U3CIR9</accession>
<proteinExistence type="predicted"/>
<dbReference type="OrthoDB" id="33250at2157"/>
<dbReference type="EMBL" id="CP011266">
    <property type="protein sequence ID" value="ALT69691.1"/>
    <property type="molecule type" value="Genomic_DNA"/>
</dbReference>
<dbReference type="InterPro" id="IPR001719">
    <property type="entry name" value="AP_endonuc_2"/>
</dbReference>
<dbReference type="SUPFAM" id="SSF51658">
    <property type="entry name" value="Xylose isomerase-like"/>
    <property type="match status" value="1"/>
</dbReference>
<dbReference type="Pfam" id="PF01261">
    <property type="entry name" value="AP_endonuc_2"/>
    <property type="match status" value="1"/>
</dbReference>
<dbReference type="KEGG" id="mmil:sm9_1925"/>
<dbReference type="Proteomes" id="UP000067738">
    <property type="component" value="Chromosome"/>
</dbReference>
<dbReference type="PATRIC" id="fig|230361.4.peg.1989"/>
<gene>
    <name evidence="2" type="ORF">sm9_1925</name>
</gene>
<dbReference type="InterPro" id="IPR013022">
    <property type="entry name" value="Xyl_isomerase-like_TIM-brl"/>
</dbReference>
<feature type="domain" description="Xylose isomerase-like TIM barrel" evidence="1">
    <location>
        <begin position="26"/>
        <end position="264"/>
    </location>
</feature>
<dbReference type="GeneID" id="26736879"/>
<dbReference type="GO" id="GO:0008081">
    <property type="term" value="F:phosphoric diester hydrolase activity"/>
    <property type="evidence" value="ECO:0007669"/>
    <property type="project" value="TreeGrafter"/>
</dbReference>
<dbReference type="GO" id="GO:0003677">
    <property type="term" value="F:DNA binding"/>
    <property type="evidence" value="ECO:0007669"/>
    <property type="project" value="InterPro"/>
</dbReference>
<dbReference type="PANTHER" id="PTHR21445">
    <property type="entry name" value="ENDONUCLEASE IV ENDODEOXYRIBONUCLEASE IV"/>
    <property type="match status" value="1"/>
</dbReference>
<evidence type="ECO:0000313" key="2">
    <source>
        <dbReference type="EMBL" id="ALT69691.1"/>
    </source>
</evidence>
<keyword evidence="3" id="KW-1185">Reference proteome</keyword>
<dbReference type="Gene3D" id="3.20.20.150">
    <property type="entry name" value="Divalent-metal-dependent TIM barrel enzymes"/>
    <property type="match status" value="1"/>
</dbReference>
<organism evidence="2 3">
    <name type="scientific">Methanobrevibacter millerae</name>
    <dbReference type="NCBI Taxonomy" id="230361"/>
    <lineage>
        <taxon>Archaea</taxon>
        <taxon>Methanobacteriati</taxon>
        <taxon>Methanobacteriota</taxon>
        <taxon>Methanomada group</taxon>
        <taxon>Methanobacteria</taxon>
        <taxon>Methanobacteriales</taxon>
        <taxon>Methanobacteriaceae</taxon>
        <taxon>Methanobrevibacter</taxon>
    </lineage>
</organism>
<dbReference type="PANTHER" id="PTHR21445:SF0">
    <property type="entry name" value="APURINIC-APYRIMIDINIC ENDONUCLEASE"/>
    <property type="match status" value="1"/>
</dbReference>
<sequence length="278" mass="31771">MKNKVFFGPAGSPVNYKGAAYKAPKYIQRIGLDSYEYQSPYGVRIGEKSARILKQEAEKFDILISMHGPYYINLCAKESEKIDKSIGHLIATARAGEWMGAYRLVFHPGFYTNQKPEKAMEISKQTINRLFEELEAEGIEDFTFAPETTGKRTQQGNIQEIVELCASFDHFEPTIDFAHIHARGRGYLTKKDDYNCIFSTIENKLDIDRLHCHFTTIEYGHGGEVKHHTLDESDEYGPQIEDLLANLIDNGWNANIICETPLRDIDALKMKELYESMI</sequence>
<dbReference type="RefSeq" id="WP_058739910.1">
    <property type="nucleotide sequence ID" value="NZ_CP011266.1"/>
</dbReference>
<keyword evidence="2" id="KW-0540">Nuclease</keyword>
<keyword evidence="2" id="KW-0255">Endonuclease</keyword>